<proteinExistence type="predicted"/>
<keyword evidence="3" id="KW-1185">Reference proteome</keyword>
<dbReference type="AlphaFoldDB" id="A0A098LCV2"/>
<evidence type="ECO:0000313" key="3">
    <source>
        <dbReference type="Proteomes" id="UP000030185"/>
    </source>
</evidence>
<sequence>MKNFYLAISFIAFLSSCAFHSGNVSSGSIVDCPMKTIITGQASTSKFLGLGGLSKNALIVDAKQDLYRKISVKKNLKLTNFSVDFKTTYILFYSSTIATVSADLFDCSGTEDSSPNADSDNQSMIGGLLPGDSIIYEYNGFHKGLVSKHLSKERCAITFQYNNGRLKKQNVSQNVIFKITEHTSNKNYFGYDIGEKASVEVLNLKTNTKTVKPCTIIGLNENKLLISYNKEDGQERILSVDKSLIRQ</sequence>
<dbReference type="PROSITE" id="PS51257">
    <property type="entry name" value="PROKAR_LIPOPROTEIN"/>
    <property type="match status" value="1"/>
</dbReference>
<reference evidence="2 3" key="1">
    <citation type="submission" date="2014-09" db="EMBL/GenBank/DDBJ databases">
        <title>Sporocytophaga myxococcoides PG-01 genome sequencing.</title>
        <authorList>
            <person name="Liu L."/>
            <person name="Gao P.J."/>
            <person name="Chen G.J."/>
            <person name="Wang L.S."/>
        </authorList>
    </citation>
    <scope>NUCLEOTIDE SEQUENCE [LARGE SCALE GENOMIC DNA]</scope>
    <source>
        <strain evidence="2 3">PG-01</strain>
    </source>
</reference>
<dbReference type="Pfam" id="PF20205">
    <property type="entry name" value="DUF6567"/>
    <property type="match status" value="1"/>
</dbReference>
<dbReference type="OrthoDB" id="1117313at2"/>
<accession>A0A098LCV2</accession>
<evidence type="ECO:0000256" key="1">
    <source>
        <dbReference type="SAM" id="SignalP"/>
    </source>
</evidence>
<feature type="signal peptide" evidence="1">
    <location>
        <begin position="1"/>
        <end position="20"/>
    </location>
</feature>
<dbReference type="EMBL" id="BBLT01000002">
    <property type="protein sequence ID" value="GAL84188.1"/>
    <property type="molecule type" value="Genomic_DNA"/>
</dbReference>
<evidence type="ECO:0008006" key="4">
    <source>
        <dbReference type="Google" id="ProtNLM"/>
    </source>
</evidence>
<organism evidence="2 3">
    <name type="scientific">Sporocytophaga myxococcoides</name>
    <dbReference type="NCBI Taxonomy" id="153721"/>
    <lineage>
        <taxon>Bacteria</taxon>
        <taxon>Pseudomonadati</taxon>
        <taxon>Bacteroidota</taxon>
        <taxon>Cytophagia</taxon>
        <taxon>Cytophagales</taxon>
        <taxon>Cytophagaceae</taxon>
        <taxon>Sporocytophaga</taxon>
    </lineage>
</organism>
<dbReference type="eggNOG" id="ENOG5030YFZ">
    <property type="taxonomic scope" value="Bacteria"/>
</dbReference>
<name>A0A098LCV2_9BACT</name>
<dbReference type="InterPro" id="IPR046697">
    <property type="entry name" value="DUF6567"/>
</dbReference>
<keyword evidence="1" id="KW-0732">Signal</keyword>
<evidence type="ECO:0000313" key="2">
    <source>
        <dbReference type="EMBL" id="GAL84188.1"/>
    </source>
</evidence>
<dbReference type="RefSeq" id="WP_045460339.1">
    <property type="nucleotide sequence ID" value="NZ_BBLT01000002.1"/>
</dbReference>
<gene>
    <name evidence="2" type="ORF">MYP_1416</name>
</gene>
<dbReference type="Proteomes" id="UP000030185">
    <property type="component" value="Unassembled WGS sequence"/>
</dbReference>
<comment type="caution">
    <text evidence="2">The sequence shown here is derived from an EMBL/GenBank/DDBJ whole genome shotgun (WGS) entry which is preliminary data.</text>
</comment>
<feature type="chain" id="PRO_5001944925" description="Lipoprotein" evidence="1">
    <location>
        <begin position="21"/>
        <end position="247"/>
    </location>
</feature>
<protein>
    <recommendedName>
        <fullName evidence="4">Lipoprotein</fullName>
    </recommendedName>
</protein>